<evidence type="ECO:0000313" key="2">
    <source>
        <dbReference type="EMBL" id="GAI91615.1"/>
    </source>
</evidence>
<dbReference type="Gene3D" id="1.10.260.40">
    <property type="entry name" value="lambda repressor-like DNA-binding domains"/>
    <property type="match status" value="1"/>
</dbReference>
<dbReference type="CDD" id="cd00093">
    <property type="entry name" value="HTH_XRE"/>
    <property type="match status" value="1"/>
</dbReference>
<dbReference type="InterPro" id="IPR024467">
    <property type="entry name" value="Xre/MbcA/ParS-like_toxin-bd"/>
</dbReference>
<feature type="domain" description="Antitoxin Xre/MbcA/ParS-like toxin-binding" evidence="1">
    <location>
        <begin position="70"/>
        <end position="121"/>
    </location>
</feature>
<organism evidence="2">
    <name type="scientific">marine sediment metagenome</name>
    <dbReference type="NCBI Taxonomy" id="412755"/>
    <lineage>
        <taxon>unclassified sequences</taxon>
        <taxon>metagenomes</taxon>
        <taxon>ecological metagenomes</taxon>
    </lineage>
</organism>
<dbReference type="Pfam" id="PF09722">
    <property type="entry name" value="Xre_MbcA_ParS_C"/>
    <property type="match status" value="1"/>
</dbReference>
<gene>
    <name evidence="2" type="ORF">S12H4_36489</name>
</gene>
<reference evidence="2" key="1">
    <citation type="journal article" date="2014" name="Front. Microbiol.">
        <title>High frequency of phylogenetically diverse reductive dehalogenase-homologous genes in deep subseafloor sedimentary metagenomes.</title>
        <authorList>
            <person name="Kawai M."/>
            <person name="Futagami T."/>
            <person name="Toyoda A."/>
            <person name="Takaki Y."/>
            <person name="Nishi S."/>
            <person name="Hori S."/>
            <person name="Arai W."/>
            <person name="Tsubouchi T."/>
            <person name="Morono Y."/>
            <person name="Uchiyama I."/>
            <person name="Ito T."/>
            <person name="Fujiyama A."/>
            <person name="Inagaki F."/>
            <person name="Takami H."/>
        </authorList>
    </citation>
    <scope>NUCLEOTIDE SEQUENCE</scope>
    <source>
        <strain evidence="2">Expedition CK06-06</strain>
    </source>
</reference>
<comment type="caution">
    <text evidence="2">The sequence shown here is derived from an EMBL/GenBank/DDBJ whole genome shotgun (WGS) entry which is preliminary data.</text>
</comment>
<dbReference type="EMBL" id="BARW01021756">
    <property type="protein sequence ID" value="GAI91615.1"/>
    <property type="molecule type" value="Genomic_DNA"/>
</dbReference>
<dbReference type="SUPFAM" id="SSF47413">
    <property type="entry name" value="lambda repressor-like DNA-binding domains"/>
    <property type="match status" value="1"/>
</dbReference>
<dbReference type="InterPro" id="IPR001387">
    <property type="entry name" value="Cro/C1-type_HTH"/>
</dbReference>
<name>X1TVN1_9ZZZZ</name>
<evidence type="ECO:0000259" key="1">
    <source>
        <dbReference type="Pfam" id="PF09722"/>
    </source>
</evidence>
<sequence>MTTVMAVAPIDIREARHILGFTQIQLGAAFGGIRPETISRWERASSRYQLKVRPLHAEIMRQLTQATDLLQELYPDKADRTQFLNTPQRELGNRTPIETILQDPPYGLRDVVHLLGRMAEGIPT</sequence>
<protein>
    <recommendedName>
        <fullName evidence="1">Antitoxin Xre/MbcA/ParS-like toxin-binding domain-containing protein</fullName>
    </recommendedName>
</protein>
<dbReference type="GO" id="GO:0003677">
    <property type="term" value="F:DNA binding"/>
    <property type="evidence" value="ECO:0007669"/>
    <property type="project" value="InterPro"/>
</dbReference>
<accession>X1TVN1</accession>
<dbReference type="AlphaFoldDB" id="X1TVN1"/>
<dbReference type="InterPro" id="IPR010982">
    <property type="entry name" value="Lambda_DNA-bd_dom_sf"/>
</dbReference>
<proteinExistence type="predicted"/>